<reference evidence="1" key="1">
    <citation type="journal article" date="2015" name="Nature">
        <title>Complex archaea that bridge the gap between prokaryotes and eukaryotes.</title>
        <authorList>
            <person name="Spang A."/>
            <person name="Saw J.H."/>
            <person name="Jorgensen S.L."/>
            <person name="Zaremba-Niedzwiedzka K."/>
            <person name="Martijn J."/>
            <person name="Lind A.E."/>
            <person name="van Eijk R."/>
            <person name="Schleper C."/>
            <person name="Guy L."/>
            <person name="Ettema T.J."/>
        </authorList>
    </citation>
    <scope>NUCLEOTIDE SEQUENCE</scope>
</reference>
<protein>
    <submittedName>
        <fullName evidence="1">Uncharacterized protein</fullName>
    </submittedName>
</protein>
<organism evidence="1">
    <name type="scientific">marine sediment metagenome</name>
    <dbReference type="NCBI Taxonomy" id="412755"/>
    <lineage>
        <taxon>unclassified sequences</taxon>
        <taxon>metagenomes</taxon>
        <taxon>ecological metagenomes</taxon>
    </lineage>
</organism>
<accession>A0A0F9TM95</accession>
<gene>
    <name evidence="1" type="ORF">LCGC14_0635120</name>
</gene>
<dbReference type="AlphaFoldDB" id="A0A0F9TM95"/>
<name>A0A0F9TM95_9ZZZZ</name>
<proteinExistence type="predicted"/>
<feature type="non-terminal residue" evidence="1">
    <location>
        <position position="183"/>
    </location>
</feature>
<comment type="caution">
    <text evidence="1">The sequence shown here is derived from an EMBL/GenBank/DDBJ whole genome shotgun (WGS) entry which is preliminary data.</text>
</comment>
<dbReference type="EMBL" id="LAZR01001127">
    <property type="protein sequence ID" value="KKN50216.1"/>
    <property type="molecule type" value="Genomic_DNA"/>
</dbReference>
<sequence>MFEFSSFLFTIQFLSNKKISKDMSDSKPGIAYSGGLNQGSLSNLNENYCELIGQAEKNELSLKCDDKNNNLEIYFTEYKLKDIDQSILILFGYCGKDTEGNRLLGGRIIYFDINKDNGTIELEVLFDRKMFTRTLLCVSKYLRESPPYPTKERKETFYLNVMKLVLDKRKKTGENPFYVNNNN</sequence>
<evidence type="ECO:0000313" key="1">
    <source>
        <dbReference type="EMBL" id="KKN50216.1"/>
    </source>
</evidence>